<sequence length="853" mass="98554">MNRFVVVDLETTGNKAKADDRIIQLGAVLIENGEIMSLYSTFIQPKRPIPSFISELTGIDESLVKDAPVFKDAVRPFLNMCKGACLVAHNSAFDLSFLQEEYKRNGFPIFDGNVIDTVELARFLYPTSQSFSLQGLAKELDIDHSTPHRADADAEVTAKIFKKMLQKLKQLPAETLEQLEVLSFYLKSDIQLLLQNILVQKDDRDATENLSYYNGIWLKGYTPPSDIHGHTVEEQPSINHELVKAIQTAWEQGKQYFYEVSHISPFFLENLTLWVKKQFNEPLWIVTREPKRWESFFKKEELELPFSTLKGRHHYLSLRKFSQVMKEDDPNYDHVLTKMQILIWLLETDKGDVDELNLSSASEDFWIKISTDATDHQNTKDPAISFYQRTVIEATLADCLITNYPMFLSESLYQENSVLRPRYCILDQPEILVEQMPKYFGKKLTFVSFRIWLRQLEGQFLSKLFIQDTLKSIELTTKKFVERLKEESEDFFQFAADYALLHEESVAGFSPYVSAPLQPSQTLDSLLYAGERLLFSLKDLVSYLVKQLTQLQGTSDQYDQLLIDYKLFKTEAEEIIHTLESFISPGTHGVTKWIETDTRGMSNYTAIISRPLLASKQLGDFLSDRGIEAVFISSSLSVNRSFLFSVRSLGFTMNQVQVNKEKKPTRNQLLVANRKYSIEKIASFAADVCSQYDKVFVLTSSYDETQAITDAIQKLQNLEGFVLLSQSQASIGRLLKQMNRFDKAIYIGSQFSTNYTSHEESSEAFIITKLPFLSPQDLYHRLQVEEYEKEGRNPFYHFSLPYAVLRLKRLIAKINFPNNRIYLLDSRIWQSEYGKTFIQSIEDLEWKPLHMDE</sequence>
<keyword evidence="8" id="KW-1185">Reference proteome</keyword>
<dbReference type="Proteomes" id="UP000219546">
    <property type="component" value="Unassembled WGS sequence"/>
</dbReference>
<evidence type="ECO:0000256" key="3">
    <source>
        <dbReference type="ARBA" id="ARBA00022801"/>
    </source>
</evidence>
<dbReference type="InterPro" id="IPR006555">
    <property type="entry name" value="ATP-dep_Helicase_C"/>
</dbReference>
<dbReference type="GO" id="GO:0004386">
    <property type="term" value="F:helicase activity"/>
    <property type="evidence" value="ECO:0007669"/>
    <property type="project" value="UniProtKB-KW"/>
</dbReference>
<dbReference type="InterPro" id="IPR013520">
    <property type="entry name" value="Ribonucl_H"/>
</dbReference>
<reference evidence="7 8" key="1">
    <citation type="submission" date="2017-08" db="EMBL/GenBank/DDBJ databases">
        <authorList>
            <person name="de Groot N.N."/>
        </authorList>
    </citation>
    <scope>NUCLEOTIDE SEQUENCE [LARGE SCALE GENOMIC DNA]</scope>
    <source>
        <strain evidence="7 8">JC228</strain>
    </source>
</reference>
<dbReference type="Gene3D" id="3.30.420.10">
    <property type="entry name" value="Ribonuclease H-like superfamily/Ribonuclease H"/>
    <property type="match status" value="1"/>
</dbReference>
<feature type="domain" description="Helicase ATP-binding" evidence="6">
    <location>
        <begin position="221"/>
        <end position="488"/>
    </location>
</feature>
<organism evidence="7 8">
    <name type="scientific">Bacillus oleivorans</name>
    <dbReference type="NCBI Taxonomy" id="1448271"/>
    <lineage>
        <taxon>Bacteria</taxon>
        <taxon>Bacillati</taxon>
        <taxon>Bacillota</taxon>
        <taxon>Bacilli</taxon>
        <taxon>Bacillales</taxon>
        <taxon>Bacillaceae</taxon>
        <taxon>Bacillus</taxon>
    </lineage>
</organism>
<proteinExistence type="predicted"/>
<dbReference type="InterPro" id="IPR014013">
    <property type="entry name" value="Helic_SF1/SF2_ATP-bd_DinG/Rad3"/>
</dbReference>
<dbReference type="PANTHER" id="PTHR30231">
    <property type="entry name" value="DNA POLYMERASE III SUBUNIT EPSILON"/>
    <property type="match status" value="1"/>
</dbReference>
<protein>
    <submittedName>
        <fullName evidence="7">ATP-dependent DNA helicase DinG</fullName>
    </submittedName>
</protein>
<dbReference type="Pfam" id="PF13307">
    <property type="entry name" value="Helicase_C_2"/>
    <property type="match status" value="1"/>
</dbReference>
<keyword evidence="5" id="KW-0067">ATP-binding</keyword>
<dbReference type="FunFam" id="3.30.420.10:FF:000045">
    <property type="entry name" value="3'-5' exonuclease DinG"/>
    <property type="match status" value="1"/>
</dbReference>
<dbReference type="GO" id="GO:0016818">
    <property type="term" value="F:hydrolase activity, acting on acid anhydrides, in phosphorus-containing anhydrides"/>
    <property type="evidence" value="ECO:0007669"/>
    <property type="project" value="InterPro"/>
</dbReference>
<dbReference type="NCBIfam" id="TIGR00573">
    <property type="entry name" value="dnaq"/>
    <property type="match status" value="1"/>
</dbReference>
<dbReference type="InterPro" id="IPR012337">
    <property type="entry name" value="RNaseH-like_sf"/>
</dbReference>
<evidence type="ECO:0000256" key="1">
    <source>
        <dbReference type="ARBA" id="ARBA00022722"/>
    </source>
</evidence>
<dbReference type="GO" id="GO:0003887">
    <property type="term" value="F:DNA-directed DNA polymerase activity"/>
    <property type="evidence" value="ECO:0007669"/>
    <property type="project" value="InterPro"/>
</dbReference>
<dbReference type="Pfam" id="PF00929">
    <property type="entry name" value="RNase_T"/>
    <property type="match status" value="1"/>
</dbReference>
<name>A0A285CKU4_9BACI</name>
<dbReference type="CDD" id="cd06127">
    <property type="entry name" value="DEDDh"/>
    <property type="match status" value="1"/>
</dbReference>
<dbReference type="OrthoDB" id="9803913at2"/>
<dbReference type="GO" id="GO:0005524">
    <property type="term" value="F:ATP binding"/>
    <property type="evidence" value="ECO:0007669"/>
    <property type="project" value="UniProtKB-KW"/>
</dbReference>
<keyword evidence="3" id="KW-0378">Hydrolase</keyword>
<evidence type="ECO:0000259" key="6">
    <source>
        <dbReference type="PROSITE" id="PS51193"/>
    </source>
</evidence>
<dbReference type="RefSeq" id="WP_097157570.1">
    <property type="nucleotide sequence ID" value="NZ_JBEPMQ010000001.1"/>
</dbReference>
<dbReference type="PROSITE" id="PS51193">
    <property type="entry name" value="HELICASE_ATP_BIND_2"/>
    <property type="match status" value="1"/>
</dbReference>
<dbReference type="GO" id="GO:0045004">
    <property type="term" value="P:DNA replication proofreading"/>
    <property type="evidence" value="ECO:0007669"/>
    <property type="project" value="TreeGrafter"/>
</dbReference>
<dbReference type="SMART" id="SM00479">
    <property type="entry name" value="EXOIII"/>
    <property type="match status" value="1"/>
</dbReference>
<keyword evidence="4" id="KW-0269">Exonuclease</keyword>
<gene>
    <name evidence="7" type="ORF">SAMN05877753_102380</name>
</gene>
<dbReference type="PANTHER" id="PTHR30231:SF41">
    <property type="entry name" value="DNA POLYMERASE III SUBUNIT EPSILON"/>
    <property type="match status" value="1"/>
</dbReference>
<dbReference type="GO" id="GO:0008408">
    <property type="term" value="F:3'-5' exonuclease activity"/>
    <property type="evidence" value="ECO:0007669"/>
    <property type="project" value="TreeGrafter"/>
</dbReference>
<dbReference type="SUPFAM" id="SSF53098">
    <property type="entry name" value="Ribonuclease H-like"/>
    <property type="match status" value="1"/>
</dbReference>
<evidence type="ECO:0000256" key="5">
    <source>
        <dbReference type="ARBA" id="ARBA00022840"/>
    </source>
</evidence>
<dbReference type="AlphaFoldDB" id="A0A285CKU4"/>
<dbReference type="Gene3D" id="3.40.50.300">
    <property type="entry name" value="P-loop containing nucleotide triphosphate hydrolases"/>
    <property type="match status" value="1"/>
</dbReference>
<evidence type="ECO:0000256" key="4">
    <source>
        <dbReference type="ARBA" id="ARBA00022839"/>
    </source>
</evidence>
<dbReference type="InterPro" id="IPR006054">
    <property type="entry name" value="DnaQ"/>
</dbReference>
<dbReference type="GO" id="GO:0003677">
    <property type="term" value="F:DNA binding"/>
    <property type="evidence" value="ECO:0007669"/>
    <property type="project" value="InterPro"/>
</dbReference>
<evidence type="ECO:0000313" key="8">
    <source>
        <dbReference type="Proteomes" id="UP000219546"/>
    </source>
</evidence>
<accession>A0A285CKU4</accession>
<dbReference type="EMBL" id="OAOP01000002">
    <property type="protein sequence ID" value="SNX68171.1"/>
    <property type="molecule type" value="Genomic_DNA"/>
</dbReference>
<evidence type="ECO:0000313" key="7">
    <source>
        <dbReference type="EMBL" id="SNX68171.1"/>
    </source>
</evidence>
<dbReference type="GO" id="GO:0005829">
    <property type="term" value="C:cytosol"/>
    <property type="evidence" value="ECO:0007669"/>
    <property type="project" value="TreeGrafter"/>
</dbReference>
<keyword evidence="7" id="KW-0347">Helicase</keyword>
<evidence type="ECO:0000256" key="2">
    <source>
        <dbReference type="ARBA" id="ARBA00022741"/>
    </source>
</evidence>
<dbReference type="InterPro" id="IPR027417">
    <property type="entry name" value="P-loop_NTPase"/>
</dbReference>
<keyword evidence="2" id="KW-0547">Nucleotide-binding</keyword>
<dbReference type="InterPro" id="IPR036397">
    <property type="entry name" value="RNaseH_sf"/>
</dbReference>
<keyword evidence="1" id="KW-0540">Nuclease</keyword>